<reference evidence="3" key="1">
    <citation type="submission" date="2024-10" db="EMBL/GenBank/DDBJ databases">
        <authorList>
            <person name="Ryan C."/>
        </authorList>
    </citation>
    <scope>NUCLEOTIDE SEQUENCE [LARGE SCALE GENOMIC DNA]</scope>
</reference>
<evidence type="ECO:0000313" key="4">
    <source>
        <dbReference type="Proteomes" id="UP001497457"/>
    </source>
</evidence>
<proteinExistence type="predicted"/>
<dbReference type="Pfam" id="PF03478">
    <property type="entry name" value="Beta-prop_KIB1-4"/>
    <property type="match status" value="1"/>
</dbReference>
<feature type="region of interest" description="Disordered" evidence="1">
    <location>
        <begin position="1"/>
        <end position="23"/>
    </location>
</feature>
<dbReference type="AlphaFoldDB" id="A0ABC9C7J1"/>
<protein>
    <recommendedName>
        <fullName evidence="2">KIB1-4 beta-propeller domain-containing protein</fullName>
    </recommendedName>
</protein>
<accession>A0ABC9C7J1</accession>
<evidence type="ECO:0000259" key="2">
    <source>
        <dbReference type="Pfam" id="PF03478"/>
    </source>
</evidence>
<keyword evidence="4" id="KW-1185">Reference proteome</keyword>
<evidence type="ECO:0000313" key="3">
    <source>
        <dbReference type="EMBL" id="CAL5013983.1"/>
    </source>
</evidence>
<dbReference type="Proteomes" id="UP001497457">
    <property type="component" value="Chromosome 28b"/>
</dbReference>
<name>A0ABC9C7J1_9POAL</name>
<dbReference type="PANTHER" id="PTHR33165">
    <property type="entry name" value="F-BOX DOMAIN CONTAINING PROTEIN-LIKE-RELATED"/>
    <property type="match status" value="1"/>
</dbReference>
<evidence type="ECO:0000256" key="1">
    <source>
        <dbReference type="SAM" id="MobiDB-lite"/>
    </source>
</evidence>
<dbReference type="InterPro" id="IPR005174">
    <property type="entry name" value="KIB1-4_b-propeller"/>
</dbReference>
<dbReference type="EMBL" id="OZ075138">
    <property type="protein sequence ID" value="CAL5013983.1"/>
    <property type="molecule type" value="Genomic_DNA"/>
</dbReference>
<feature type="domain" description="KIB1-4 beta-propeller" evidence="2">
    <location>
        <begin position="173"/>
        <end position="334"/>
    </location>
</feature>
<organism evidence="3 4">
    <name type="scientific">Urochloa decumbens</name>
    <dbReference type="NCBI Taxonomy" id="240449"/>
    <lineage>
        <taxon>Eukaryota</taxon>
        <taxon>Viridiplantae</taxon>
        <taxon>Streptophyta</taxon>
        <taxon>Embryophyta</taxon>
        <taxon>Tracheophyta</taxon>
        <taxon>Spermatophyta</taxon>
        <taxon>Magnoliopsida</taxon>
        <taxon>Liliopsida</taxon>
        <taxon>Poales</taxon>
        <taxon>Poaceae</taxon>
        <taxon>PACMAD clade</taxon>
        <taxon>Panicoideae</taxon>
        <taxon>Panicodae</taxon>
        <taxon>Paniceae</taxon>
        <taxon>Melinidinae</taxon>
        <taxon>Urochloa</taxon>
    </lineage>
</organism>
<sequence length="372" mass="41176">MATANRRPWSTSPPAIVESLSRRPPATATASSFYFPPELIPRIASRLTSLQDFFALRAACRAYRALLPLTPSNLASQAPLLVPCDDSESHALLHLPLRRIHRFRLPRTGLGATHDVVTEVRTLGCRVAISQGRSQTCDSSMSALVLNGVTNAIYSVSTASGSASPPPPRVFDRILLSGDIVVSWEYDHTIYCRVGAPKWRTAAISLSYHLEHLILVKDTLYALVDPDQRLATVELPDNSNNNNGLKLTFLGNGFDTQEHGARVFSLAECRGELLLVLISMGSEWFHVLQWQSEERKWVRITNLGGCTLFFAGSYFSGYLGPDHPGIRGDCIYDTRSRFCCVFSLIDKSLDGVATLREEPYCCPPLWVFPSMC</sequence>
<gene>
    <name evidence="3" type="ORF">URODEC1_LOCUS71680</name>
</gene>
<dbReference type="PANTHER" id="PTHR33165:SF52">
    <property type="entry name" value="F-BOX DOMAIN-CONTAINING PROTEIN"/>
    <property type="match status" value="1"/>
</dbReference>